<feature type="compositionally biased region" description="Low complexity" evidence="1">
    <location>
        <begin position="196"/>
        <end position="215"/>
    </location>
</feature>
<feature type="transmembrane region" description="Helical" evidence="2">
    <location>
        <begin position="68"/>
        <end position="89"/>
    </location>
</feature>
<evidence type="ECO:0000259" key="3">
    <source>
        <dbReference type="Pfam" id="PF04478"/>
    </source>
</evidence>
<feature type="compositionally biased region" description="Low complexity" evidence="1">
    <location>
        <begin position="290"/>
        <end position="377"/>
    </location>
</feature>
<name>A0A7D9CVD6_DEKBR</name>
<feature type="transmembrane region" description="Helical" evidence="2">
    <location>
        <begin position="433"/>
        <end position="456"/>
    </location>
</feature>
<feature type="compositionally biased region" description="Polar residues" evidence="1">
    <location>
        <begin position="218"/>
        <end position="229"/>
    </location>
</feature>
<dbReference type="Pfam" id="PF04478">
    <property type="entry name" value="Mid2"/>
    <property type="match status" value="1"/>
</dbReference>
<sequence>MPYKIQKDDQPIKHPEMEEKVQIRHSSLQQEYLTRETFDDDDESHNKAIQYLKERITHSRALLRRFKIITVVLFIICLGLVAALSQLLASTSFMKSPEQVRADSLNGNCTSESLSSFMSRYHCDPEMQQEEELQQKMDSIVRHIMQGSNDAIVPRFHLKRRDGAGDTPTNHLEGTSALYVDLSKKDNNGQNRKDQSNSTIISTTSSSISSDSPKTSLDESTSSWNPSTYTWTPSSTEIESSTEPEASSSFTWASTTSSSSTESSTTESLFSSSDDSSSQAPASTEDTPFSSSSKTTSSSNKVSKTTSSTEAASTYELSSASSSDESSESSDWGSTDSYVPQTSTDDYSSDASSSPDSTSTTEASSTADSTTPTPSIFSSTSGSLVVMGYTTVVNNTTITSLHTVIASPTSAENTGSASKDSGSSGLSTKDQHIVIGCVVGLGVPIIALIAGAFYWYRRRQTDTTGKNYVDSNGRDVGIAVDGDNILEKLKFWKNNKGAGDFNDDSLDEDFSLDDASESNHDGNGTPQSGESTERSFVVDRAKPIRNQTDHNFRTECFCYFKSFISFVLSCM</sequence>
<feature type="compositionally biased region" description="Polar residues" evidence="1">
    <location>
        <begin position="521"/>
        <end position="530"/>
    </location>
</feature>
<keyword evidence="2" id="KW-0472">Membrane</keyword>
<feature type="region of interest" description="Disordered" evidence="1">
    <location>
        <begin position="512"/>
        <end position="536"/>
    </location>
</feature>
<evidence type="ECO:0000256" key="1">
    <source>
        <dbReference type="SAM" id="MobiDB-lite"/>
    </source>
</evidence>
<feature type="compositionally biased region" description="Polar residues" evidence="1">
    <location>
        <begin position="279"/>
        <end position="289"/>
    </location>
</feature>
<dbReference type="EMBL" id="CABFWN010000001">
    <property type="protein sequence ID" value="VUG16595.1"/>
    <property type="molecule type" value="Genomic_DNA"/>
</dbReference>
<keyword evidence="2" id="KW-0812">Transmembrane</keyword>
<evidence type="ECO:0000313" key="5">
    <source>
        <dbReference type="Proteomes" id="UP000478008"/>
    </source>
</evidence>
<organism evidence="4 5">
    <name type="scientific">Dekkera bruxellensis</name>
    <name type="common">Brettanomyces custersii</name>
    <dbReference type="NCBI Taxonomy" id="5007"/>
    <lineage>
        <taxon>Eukaryota</taxon>
        <taxon>Fungi</taxon>
        <taxon>Dikarya</taxon>
        <taxon>Ascomycota</taxon>
        <taxon>Saccharomycotina</taxon>
        <taxon>Pichiomycetes</taxon>
        <taxon>Pichiales</taxon>
        <taxon>Pichiaceae</taxon>
        <taxon>Brettanomyces</taxon>
    </lineage>
</organism>
<dbReference type="Proteomes" id="UP000478008">
    <property type="component" value="Unassembled WGS sequence"/>
</dbReference>
<accession>A0A7D9CVD6</accession>
<evidence type="ECO:0000313" key="4">
    <source>
        <dbReference type="EMBL" id="VUG16595.1"/>
    </source>
</evidence>
<dbReference type="InterPro" id="IPR007567">
    <property type="entry name" value="Mid2_dom"/>
</dbReference>
<gene>
    <name evidence="4" type="ORF">DEBR0S1_20780G</name>
</gene>
<proteinExistence type="predicted"/>
<keyword evidence="5" id="KW-1185">Reference proteome</keyword>
<protein>
    <submittedName>
        <fullName evidence="4">DEBR0S1_20780g1_1</fullName>
    </submittedName>
</protein>
<feature type="region of interest" description="Disordered" evidence="1">
    <location>
        <begin position="182"/>
        <end position="377"/>
    </location>
</feature>
<evidence type="ECO:0000256" key="2">
    <source>
        <dbReference type="SAM" id="Phobius"/>
    </source>
</evidence>
<feature type="compositionally biased region" description="Basic and acidic residues" evidence="1">
    <location>
        <begin position="182"/>
        <end position="195"/>
    </location>
</feature>
<keyword evidence="2" id="KW-1133">Transmembrane helix</keyword>
<feature type="compositionally biased region" description="Low complexity" evidence="1">
    <location>
        <begin position="230"/>
        <end position="278"/>
    </location>
</feature>
<feature type="domain" description="Mid2" evidence="3">
    <location>
        <begin position="390"/>
        <end position="477"/>
    </location>
</feature>
<reference evidence="4 5" key="1">
    <citation type="submission" date="2019-07" db="EMBL/GenBank/DDBJ databases">
        <authorList>
            <person name="Friedrich A."/>
            <person name="Schacherer J."/>
        </authorList>
    </citation>
    <scope>NUCLEOTIDE SEQUENCE [LARGE SCALE GENOMIC DNA]</scope>
</reference>
<dbReference type="AlphaFoldDB" id="A0A7D9CVD6"/>